<dbReference type="InterPro" id="IPR035093">
    <property type="entry name" value="RelE/ParE_toxin_dom_sf"/>
</dbReference>
<reference evidence="3" key="1">
    <citation type="submission" date="2018-06" db="EMBL/GenBank/DDBJ databases">
        <authorList>
            <person name="Zhirakovskaya E."/>
        </authorList>
    </citation>
    <scope>NUCLEOTIDE SEQUENCE</scope>
</reference>
<dbReference type="Pfam" id="PF05016">
    <property type="entry name" value="ParE_toxin"/>
    <property type="match status" value="1"/>
</dbReference>
<dbReference type="PANTHER" id="PTHR33755">
    <property type="entry name" value="TOXIN PARE1-RELATED"/>
    <property type="match status" value="1"/>
</dbReference>
<evidence type="ECO:0000256" key="2">
    <source>
        <dbReference type="ARBA" id="ARBA00022649"/>
    </source>
</evidence>
<dbReference type="EMBL" id="UOFN01000046">
    <property type="protein sequence ID" value="VAW75190.1"/>
    <property type="molecule type" value="Genomic_DNA"/>
</dbReference>
<proteinExistence type="inferred from homology"/>
<dbReference type="InterPro" id="IPR007712">
    <property type="entry name" value="RelE/ParE_toxin"/>
</dbReference>
<dbReference type="Gene3D" id="3.30.2310.20">
    <property type="entry name" value="RelE-like"/>
    <property type="match status" value="1"/>
</dbReference>
<name>A0A3B0YEI7_9ZZZZ</name>
<dbReference type="AlphaFoldDB" id="A0A3B0YEI7"/>
<accession>A0A3B0YEI7</accession>
<organism evidence="3">
    <name type="scientific">hydrothermal vent metagenome</name>
    <dbReference type="NCBI Taxonomy" id="652676"/>
    <lineage>
        <taxon>unclassified sequences</taxon>
        <taxon>metagenomes</taxon>
        <taxon>ecological metagenomes</taxon>
    </lineage>
</organism>
<dbReference type="InterPro" id="IPR051803">
    <property type="entry name" value="TA_system_RelE-like_toxin"/>
</dbReference>
<dbReference type="PANTHER" id="PTHR33755:SF5">
    <property type="entry name" value="TYPE II TOXIN-ANTITOXIN SYSTEM RELE_PARE FAMILY TOXIN"/>
    <property type="match status" value="1"/>
</dbReference>
<sequence length="99" mass="11506">MKVYLSGSGFEDLERIKNYYLEEGVPHVGEGFVSLIVGHIETLIDNPDIGRMVPEFEDEKIRELIHPPFRIVYVRESNSIHVVRVWRSERLLALPESDK</sequence>
<comment type="similarity">
    <text evidence="1">Belongs to the RelE toxin family.</text>
</comment>
<protein>
    <submittedName>
        <fullName evidence="3">Death on curing protein, Doc toxin</fullName>
    </submittedName>
</protein>
<evidence type="ECO:0000313" key="3">
    <source>
        <dbReference type="EMBL" id="VAW75190.1"/>
    </source>
</evidence>
<gene>
    <name evidence="3" type="ORF">MNBD_GAMMA15-1973</name>
</gene>
<keyword evidence="2" id="KW-1277">Toxin-antitoxin system</keyword>
<evidence type="ECO:0000256" key="1">
    <source>
        <dbReference type="ARBA" id="ARBA00006226"/>
    </source>
</evidence>